<reference evidence="2 3" key="2">
    <citation type="journal article" date="2015" name="Antonie Van Leeuwenhoek">
        <title>Ecophysiological diversity of a novel member of the genus Alteromonas, and description of Alteromonas mediterranea sp. nov.</title>
        <authorList>
            <person name="Ivanova E.P."/>
            <person name="Lopez-Perez M."/>
            <person name="Zabalos M."/>
            <person name="Nguyen S.H."/>
            <person name="Webb H.K."/>
            <person name="Ryan J."/>
            <person name="Lagutin K."/>
            <person name="Vyssotski M."/>
            <person name="Crawford R.J."/>
            <person name="Rodriguez-Valera F."/>
        </authorList>
    </citation>
    <scope>NUCLEOTIDE SEQUENCE [LARGE SCALE GENOMIC DNA]</scope>
    <source>
        <strain evidence="3">DSM 17117 / CIP 110805 / LMG 28347 / Deep ecotype</strain>
    </source>
</reference>
<accession>F2G8R7</accession>
<name>F2G8R7_ALTMD</name>
<protein>
    <submittedName>
        <fullName evidence="2">Uncharacterized protein</fullName>
    </submittedName>
</protein>
<dbReference type="AlphaFoldDB" id="F2G8R7"/>
<evidence type="ECO:0000313" key="3">
    <source>
        <dbReference type="Proteomes" id="UP000001870"/>
    </source>
</evidence>
<evidence type="ECO:0000256" key="1">
    <source>
        <dbReference type="SAM" id="SignalP"/>
    </source>
</evidence>
<feature type="chain" id="PRO_5003278836" evidence="1">
    <location>
        <begin position="30"/>
        <end position="413"/>
    </location>
</feature>
<feature type="signal peptide" evidence="1">
    <location>
        <begin position="1"/>
        <end position="29"/>
    </location>
</feature>
<keyword evidence="1" id="KW-0732">Signal</keyword>
<proteinExistence type="predicted"/>
<gene>
    <name evidence="2" type="ordered locus">MADE_1013215</name>
</gene>
<dbReference type="EMBL" id="CP001103">
    <property type="protein sequence ID" value="AEA98777.1"/>
    <property type="molecule type" value="Genomic_DNA"/>
</dbReference>
<reference evidence="2 3" key="1">
    <citation type="journal article" date="2008" name="ISME J.">
        <title>Comparative genomics of two ecotypes of the marine planktonic copiotroph Alteromonas macleodii suggests alternative lifestyles associated with different kinds of particulate organic matter.</title>
        <authorList>
            <person name="Ivars-Martinez E."/>
            <person name="Martin-Cuadrado A.B."/>
            <person name="D'Auria G."/>
            <person name="Mira A."/>
            <person name="Ferriera S."/>
            <person name="Johnson J."/>
            <person name="Friedman R."/>
            <person name="Rodriguez-Valera F."/>
        </authorList>
    </citation>
    <scope>NUCLEOTIDE SEQUENCE [LARGE SCALE GENOMIC DNA]</scope>
    <source>
        <strain evidence="3">DSM 17117 / CIP 110805 / LMG 28347 / Deep ecotype</strain>
    </source>
</reference>
<keyword evidence="3" id="KW-1185">Reference proteome</keyword>
<evidence type="ECO:0000313" key="2">
    <source>
        <dbReference type="EMBL" id="AEA98777.1"/>
    </source>
</evidence>
<sequence>MIINYMRLKPNKRILFCCVITLFSNVLYASDVERNSDFSALPLFRHEGIKFEGAFRLPLTESGDSRIAYSEGTFTLTDDAKSFFVVGHAHHQAIAEMSVPKIIKSKNLDKLKMAKILQPYKAHLKRLKNKQKIKLDKITGLEYVDGQLWVNAVEKYDANANEKLTSFIIRDAKNLEKTKLSGLYSLKGSAHAAGWVSPVPEPWRARWQSDYLTGYASNVSINSRLSIGPTAFLFYPFTALTGDVNKGFLPTTPLLDFSLKHPLHPDRYNDSGENDLWTEVSEGIYGFIIPRSNSYFVLGNSGGHKGGIGYKAKQDNGNVCGGPCSKKAKDNYNYFWSWKVNELNKTKEDGMAPYAHRPYEYGYFDKSSKHWKIIGADFHSKTNRLFVLYAHRDYKQSKYENAPLMLVYKLDQL</sequence>
<dbReference type="Proteomes" id="UP000001870">
    <property type="component" value="Chromosome"/>
</dbReference>
<dbReference type="KEGG" id="amc:MADE_1013215"/>
<dbReference type="HOGENOM" id="CLU_675719_0_0_6"/>
<dbReference type="RefSeq" id="WP_012519069.1">
    <property type="nucleotide sequence ID" value="NC_011138.3"/>
</dbReference>
<organism evidence="2 3">
    <name type="scientific">Alteromonas mediterranea (strain DSM 17117 / CIP 110805 / LMG 28347 / Deep ecotype)</name>
    <dbReference type="NCBI Taxonomy" id="1774373"/>
    <lineage>
        <taxon>Bacteria</taxon>
        <taxon>Pseudomonadati</taxon>
        <taxon>Pseudomonadota</taxon>
        <taxon>Gammaproteobacteria</taxon>
        <taxon>Alteromonadales</taxon>
        <taxon>Alteromonadaceae</taxon>
        <taxon>Alteromonas/Salinimonas group</taxon>
        <taxon>Alteromonas</taxon>
    </lineage>
</organism>